<name>A0A4U1IL17_9BACT</name>
<dbReference type="Pfam" id="PF16198">
    <property type="entry name" value="TruB_C_2"/>
    <property type="match status" value="1"/>
</dbReference>
<protein>
    <recommendedName>
        <fullName evidence="5">tRNA pseudouridine synthase B</fullName>
        <ecNumber evidence="5">5.4.99.25</ecNumber>
    </recommendedName>
    <alternativeName>
        <fullName evidence="5">tRNA pseudouridine(55) synthase</fullName>
        <shortName evidence="5">Psi55 synthase</shortName>
    </alternativeName>
    <alternativeName>
        <fullName evidence="5">tRNA pseudouridylate synthase</fullName>
    </alternativeName>
    <alternativeName>
        <fullName evidence="5">tRNA-uridine isomerase</fullName>
    </alternativeName>
</protein>
<comment type="caution">
    <text evidence="9">The sequence shown here is derived from an EMBL/GenBank/DDBJ whole genome shotgun (WGS) entry which is preliminary data.</text>
</comment>
<dbReference type="Pfam" id="PF01509">
    <property type="entry name" value="TruB_N"/>
    <property type="match status" value="1"/>
</dbReference>
<dbReference type="InterPro" id="IPR032819">
    <property type="entry name" value="TruB_C"/>
</dbReference>
<keyword evidence="3 5" id="KW-0819">tRNA processing</keyword>
<feature type="domain" description="Pseudouridine synthase II N-terminal" evidence="7">
    <location>
        <begin position="31"/>
        <end position="200"/>
    </location>
</feature>
<evidence type="ECO:0000259" key="7">
    <source>
        <dbReference type="Pfam" id="PF01509"/>
    </source>
</evidence>
<evidence type="ECO:0000256" key="2">
    <source>
        <dbReference type="ARBA" id="ARBA00005642"/>
    </source>
</evidence>
<comment type="function">
    <text evidence="5">Responsible for synthesis of pseudouridine from uracil-55 in the psi GC loop of transfer RNAs.</text>
</comment>
<evidence type="ECO:0000259" key="8">
    <source>
        <dbReference type="Pfam" id="PF16198"/>
    </source>
</evidence>
<dbReference type="OrthoDB" id="9802309at2"/>
<dbReference type="EC" id="5.4.99.25" evidence="5"/>
<proteinExistence type="inferred from homology"/>
<feature type="region of interest" description="Disordered" evidence="6">
    <location>
        <begin position="338"/>
        <end position="361"/>
    </location>
</feature>
<dbReference type="RefSeq" id="WP_136935918.1">
    <property type="nucleotide sequence ID" value="NZ_SSMQ01000106.1"/>
</dbReference>
<evidence type="ECO:0000256" key="1">
    <source>
        <dbReference type="ARBA" id="ARBA00000385"/>
    </source>
</evidence>
<accession>A0A4U1IL17</accession>
<evidence type="ECO:0000256" key="4">
    <source>
        <dbReference type="ARBA" id="ARBA00023235"/>
    </source>
</evidence>
<dbReference type="GO" id="GO:1990481">
    <property type="term" value="P:mRNA pseudouridine synthesis"/>
    <property type="evidence" value="ECO:0007669"/>
    <property type="project" value="TreeGrafter"/>
</dbReference>
<dbReference type="GO" id="GO:0003723">
    <property type="term" value="F:RNA binding"/>
    <property type="evidence" value="ECO:0007669"/>
    <property type="project" value="InterPro"/>
</dbReference>
<dbReference type="Gene3D" id="3.30.2350.10">
    <property type="entry name" value="Pseudouridine synthase"/>
    <property type="match status" value="1"/>
</dbReference>
<dbReference type="PANTHER" id="PTHR13767">
    <property type="entry name" value="TRNA-PSEUDOURIDINE SYNTHASE"/>
    <property type="match status" value="1"/>
</dbReference>
<dbReference type="EMBL" id="SSMQ01000106">
    <property type="protein sequence ID" value="TKC94654.1"/>
    <property type="molecule type" value="Genomic_DNA"/>
</dbReference>
<feature type="domain" description="tRNA pseudouridylate synthase B C-terminal" evidence="8">
    <location>
        <begin position="201"/>
        <end position="253"/>
    </location>
</feature>
<evidence type="ECO:0000313" key="9">
    <source>
        <dbReference type="EMBL" id="TKC94654.1"/>
    </source>
</evidence>
<feature type="region of interest" description="Disordered" evidence="6">
    <location>
        <begin position="277"/>
        <end position="309"/>
    </location>
</feature>
<dbReference type="SUPFAM" id="SSF55120">
    <property type="entry name" value="Pseudouridine synthase"/>
    <property type="match status" value="1"/>
</dbReference>
<gene>
    <name evidence="5 9" type="primary">truB</name>
    <name evidence="9" type="ORF">E8A74_48020</name>
</gene>
<feature type="active site" description="Nucleophile" evidence="5">
    <location>
        <position position="46"/>
    </location>
</feature>
<comment type="similarity">
    <text evidence="2 5">Belongs to the pseudouridine synthase TruB family. Type 1 subfamily.</text>
</comment>
<evidence type="ECO:0000313" key="10">
    <source>
        <dbReference type="Proteomes" id="UP000309215"/>
    </source>
</evidence>
<dbReference type="GO" id="GO:0031119">
    <property type="term" value="P:tRNA pseudouridine synthesis"/>
    <property type="evidence" value="ECO:0007669"/>
    <property type="project" value="UniProtKB-UniRule"/>
</dbReference>
<organism evidence="9 10">
    <name type="scientific">Polyangium fumosum</name>
    <dbReference type="NCBI Taxonomy" id="889272"/>
    <lineage>
        <taxon>Bacteria</taxon>
        <taxon>Pseudomonadati</taxon>
        <taxon>Myxococcota</taxon>
        <taxon>Polyangia</taxon>
        <taxon>Polyangiales</taxon>
        <taxon>Polyangiaceae</taxon>
        <taxon>Polyangium</taxon>
    </lineage>
</organism>
<keyword evidence="4 5" id="KW-0413">Isomerase</keyword>
<dbReference type="InterPro" id="IPR020103">
    <property type="entry name" value="PsdUridine_synth_cat_dom_sf"/>
</dbReference>
<dbReference type="InterPro" id="IPR014780">
    <property type="entry name" value="tRNA_psdUridine_synth_TruB"/>
</dbReference>
<dbReference type="CDD" id="cd02573">
    <property type="entry name" value="PseudoU_synth_EcTruB"/>
    <property type="match status" value="1"/>
</dbReference>
<dbReference type="InterPro" id="IPR002501">
    <property type="entry name" value="PsdUridine_synth_N"/>
</dbReference>
<dbReference type="GO" id="GO:0160148">
    <property type="term" value="F:tRNA pseudouridine(55) synthase activity"/>
    <property type="evidence" value="ECO:0007669"/>
    <property type="project" value="UniProtKB-EC"/>
</dbReference>
<dbReference type="HAMAP" id="MF_01080">
    <property type="entry name" value="TruB_bact"/>
    <property type="match status" value="1"/>
</dbReference>
<keyword evidence="10" id="KW-1185">Reference proteome</keyword>
<dbReference type="Proteomes" id="UP000309215">
    <property type="component" value="Unassembled WGS sequence"/>
</dbReference>
<dbReference type="NCBIfam" id="TIGR00431">
    <property type="entry name" value="TruB"/>
    <property type="match status" value="1"/>
</dbReference>
<dbReference type="AlphaFoldDB" id="A0A4U1IL17"/>
<sequence>MSPKERGDTTGVLVLDKPKGPTSHDVVGKLRRALGMRRIGHAGTLDPMASGVLVMLLGEATKLGPYLTAHDKAYEARVVLGRGTDTLDAEGTVTVEAPLPAWLEDEITRFTQEGASAVLQGITAALDRERARTEQAPPAYSAIKVDGAKSYDRARRGEVVELPARPVAARAIELRGAGILEPGKLAFLDVSLDVSKGYYVRSLARDLGVALVVPAHLGALRRTRSGPFGLDVANVLDAPADALRAAVVPLAAAVRLGLPTAVLTAEGAVRASQGKRLGVADFSAPPPRETESLESAPPRPDEPSEAGELEASAWLSPEGRLVAVGKWDHDGYVVQRGFTDVPAGRGVETEEHVASGRRFPP</sequence>
<reference evidence="9 10" key="1">
    <citation type="submission" date="2019-04" db="EMBL/GenBank/DDBJ databases">
        <authorList>
            <person name="Li Y."/>
            <person name="Wang J."/>
        </authorList>
    </citation>
    <scope>NUCLEOTIDE SEQUENCE [LARGE SCALE GENOMIC DNA]</scope>
    <source>
        <strain evidence="9 10">DSM 14668</strain>
    </source>
</reference>
<dbReference type="PANTHER" id="PTHR13767:SF2">
    <property type="entry name" value="PSEUDOURIDYLATE SYNTHASE TRUB1"/>
    <property type="match status" value="1"/>
</dbReference>
<comment type="catalytic activity">
    <reaction evidence="1 5">
        <text>uridine(55) in tRNA = pseudouridine(55) in tRNA</text>
        <dbReference type="Rhea" id="RHEA:42532"/>
        <dbReference type="Rhea" id="RHEA-COMP:10101"/>
        <dbReference type="Rhea" id="RHEA-COMP:10102"/>
        <dbReference type="ChEBI" id="CHEBI:65314"/>
        <dbReference type="ChEBI" id="CHEBI:65315"/>
        <dbReference type="EC" id="5.4.99.25"/>
    </reaction>
</comment>
<evidence type="ECO:0000256" key="5">
    <source>
        <dbReference type="HAMAP-Rule" id="MF_01080"/>
    </source>
</evidence>
<evidence type="ECO:0000256" key="6">
    <source>
        <dbReference type="SAM" id="MobiDB-lite"/>
    </source>
</evidence>
<evidence type="ECO:0000256" key="3">
    <source>
        <dbReference type="ARBA" id="ARBA00022694"/>
    </source>
</evidence>